<dbReference type="EMBL" id="MU865342">
    <property type="protein sequence ID" value="KAK4226782.1"/>
    <property type="molecule type" value="Genomic_DNA"/>
</dbReference>
<dbReference type="AlphaFoldDB" id="A0AAN7BNW5"/>
<comment type="caution">
    <text evidence="2">The sequence shown here is derived from an EMBL/GenBank/DDBJ whole genome shotgun (WGS) entry which is preliminary data.</text>
</comment>
<sequence>MSPLQQPTNRWLYKTAGVIFVSLYINTHYFACIFGVTTHYCICALRFLPYRLPLLERVVRHFILRMLYLSCIGECLPLLLCWLELFIICLVYATRDKDSKNFIWTFLSPFFSSPDPTVRHNGGCGFVGVLGLNPFGERYFINTHINTTHM</sequence>
<accession>A0AAN7BNW5</accession>
<keyword evidence="1" id="KW-0472">Membrane</keyword>
<evidence type="ECO:0000313" key="3">
    <source>
        <dbReference type="Proteomes" id="UP001301958"/>
    </source>
</evidence>
<name>A0AAN7BNW5_9PEZI</name>
<evidence type="ECO:0000256" key="1">
    <source>
        <dbReference type="SAM" id="Phobius"/>
    </source>
</evidence>
<keyword evidence="3" id="KW-1185">Reference proteome</keyword>
<proteinExistence type="predicted"/>
<organism evidence="2 3">
    <name type="scientific">Podospora fimiseda</name>
    <dbReference type="NCBI Taxonomy" id="252190"/>
    <lineage>
        <taxon>Eukaryota</taxon>
        <taxon>Fungi</taxon>
        <taxon>Dikarya</taxon>
        <taxon>Ascomycota</taxon>
        <taxon>Pezizomycotina</taxon>
        <taxon>Sordariomycetes</taxon>
        <taxon>Sordariomycetidae</taxon>
        <taxon>Sordariales</taxon>
        <taxon>Podosporaceae</taxon>
        <taxon>Podospora</taxon>
    </lineage>
</organism>
<feature type="transmembrane region" description="Helical" evidence="1">
    <location>
        <begin position="21"/>
        <end position="47"/>
    </location>
</feature>
<reference evidence="2" key="1">
    <citation type="journal article" date="2023" name="Mol. Phylogenet. Evol.">
        <title>Genome-scale phylogeny and comparative genomics of the fungal order Sordariales.</title>
        <authorList>
            <person name="Hensen N."/>
            <person name="Bonometti L."/>
            <person name="Westerberg I."/>
            <person name="Brannstrom I.O."/>
            <person name="Guillou S."/>
            <person name="Cros-Aarteil S."/>
            <person name="Calhoun S."/>
            <person name="Haridas S."/>
            <person name="Kuo A."/>
            <person name="Mondo S."/>
            <person name="Pangilinan J."/>
            <person name="Riley R."/>
            <person name="LaButti K."/>
            <person name="Andreopoulos B."/>
            <person name="Lipzen A."/>
            <person name="Chen C."/>
            <person name="Yan M."/>
            <person name="Daum C."/>
            <person name="Ng V."/>
            <person name="Clum A."/>
            <person name="Steindorff A."/>
            <person name="Ohm R.A."/>
            <person name="Martin F."/>
            <person name="Silar P."/>
            <person name="Natvig D.O."/>
            <person name="Lalanne C."/>
            <person name="Gautier V."/>
            <person name="Ament-Velasquez S.L."/>
            <person name="Kruys A."/>
            <person name="Hutchinson M.I."/>
            <person name="Powell A.J."/>
            <person name="Barry K."/>
            <person name="Miller A.N."/>
            <person name="Grigoriev I.V."/>
            <person name="Debuchy R."/>
            <person name="Gladieux P."/>
            <person name="Hiltunen Thoren M."/>
            <person name="Johannesson H."/>
        </authorList>
    </citation>
    <scope>NUCLEOTIDE SEQUENCE</scope>
    <source>
        <strain evidence="2">CBS 990.96</strain>
    </source>
</reference>
<evidence type="ECO:0000313" key="2">
    <source>
        <dbReference type="EMBL" id="KAK4226782.1"/>
    </source>
</evidence>
<keyword evidence="1" id="KW-0812">Transmembrane</keyword>
<gene>
    <name evidence="2" type="ORF">QBC38DRAFT_479619</name>
</gene>
<protein>
    <submittedName>
        <fullName evidence="2">Uncharacterized protein</fullName>
    </submittedName>
</protein>
<reference evidence="2" key="2">
    <citation type="submission" date="2023-05" db="EMBL/GenBank/DDBJ databases">
        <authorList>
            <consortium name="Lawrence Berkeley National Laboratory"/>
            <person name="Steindorff A."/>
            <person name="Hensen N."/>
            <person name="Bonometti L."/>
            <person name="Westerberg I."/>
            <person name="Brannstrom I.O."/>
            <person name="Guillou S."/>
            <person name="Cros-Aarteil S."/>
            <person name="Calhoun S."/>
            <person name="Haridas S."/>
            <person name="Kuo A."/>
            <person name="Mondo S."/>
            <person name="Pangilinan J."/>
            <person name="Riley R."/>
            <person name="Labutti K."/>
            <person name="Andreopoulos B."/>
            <person name="Lipzen A."/>
            <person name="Chen C."/>
            <person name="Yanf M."/>
            <person name="Daum C."/>
            <person name="Ng V."/>
            <person name="Clum A."/>
            <person name="Ohm R."/>
            <person name="Martin F."/>
            <person name="Silar P."/>
            <person name="Natvig D."/>
            <person name="Lalanne C."/>
            <person name="Gautier V."/>
            <person name="Ament-Velasquez S.L."/>
            <person name="Kruys A."/>
            <person name="Hutchinson M.I."/>
            <person name="Powell A.J."/>
            <person name="Barry K."/>
            <person name="Miller A.N."/>
            <person name="Grigoriev I.V."/>
            <person name="Debuchy R."/>
            <person name="Gladieux P."/>
            <person name="Thoren M.H."/>
            <person name="Johannesson H."/>
        </authorList>
    </citation>
    <scope>NUCLEOTIDE SEQUENCE</scope>
    <source>
        <strain evidence="2">CBS 990.96</strain>
    </source>
</reference>
<dbReference type="Proteomes" id="UP001301958">
    <property type="component" value="Unassembled WGS sequence"/>
</dbReference>
<keyword evidence="1" id="KW-1133">Transmembrane helix</keyword>
<feature type="transmembrane region" description="Helical" evidence="1">
    <location>
        <begin position="67"/>
        <end position="93"/>
    </location>
</feature>